<dbReference type="Ensembl" id="ENSLLTT00000008351.1">
    <property type="protein sequence ID" value="ENSLLTP00000008054.1"/>
    <property type="gene ID" value="ENSLLTG00000006109.1"/>
</dbReference>
<evidence type="ECO:0000256" key="3">
    <source>
        <dbReference type="ARBA" id="ARBA00023002"/>
    </source>
</evidence>
<comment type="similarity">
    <text evidence="1">Belongs to the glutathione peroxidase family.</text>
</comment>
<dbReference type="GeneTree" id="ENSGT00940000170739"/>
<dbReference type="AlphaFoldDB" id="A0A8C5RV47"/>
<protein>
    <submittedName>
        <fullName evidence="4">Uncharacterized protein</fullName>
    </submittedName>
</protein>
<accession>A0A8C5RV47</accession>
<dbReference type="Proteomes" id="UP000694406">
    <property type="component" value="Unplaced"/>
</dbReference>
<reference evidence="4" key="1">
    <citation type="submission" date="2025-08" db="UniProtKB">
        <authorList>
            <consortium name="Ensembl"/>
        </authorList>
    </citation>
    <scope>IDENTIFICATION</scope>
</reference>
<dbReference type="InterPro" id="IPR000889">
    <property type="entry name" value="Glutathione_peroxidase"/>
</dbReference>
<sequence length="96" mass="10829">MAPRARSKHPVDQIRPTGLEFHTRGLEGEAMNLSLCLLLNRGLIQKRLVWGLCAQKSDWQSAKSMYDFHALDIDGQDVSLEIYRGMVCIITNVATQ</sequence>
<name>A0A8C5RV47_LATLA</name>
<keyword evidence="3" id="KW-0560">Oxidoreductase</keyword>
<evidence type="ECO:0000313" key="4">
    <source>
        <dbReference type="Ensembl" id="ENSLLTP00000008054.1"/>
    </source>
</evidence>
<keyword evidence="2" id="KW-0575">Peroxidase</keyword>
<keyword evidence="5" id="KW-1185">Reference proteome</keyword>
<dbReference type="GO" id="GO:0006979">
    <property type="term" value="P:response to oxidative stress"/>
    <property type="evidence" value="ECO:0007669"/>
    <property type="project" value="InterPro"/>
</dbReference>
<proteinExistence type="inferred from homology"/>
<dbReference type="PROSITE" id="PS51355">
    <property type="entry name" value="GLUTATHIONE_PEROXID_3"/>
    <property type="match status" value="1"/>
</dbReference>
<evidence type="ECO:0000313" key="5">
    <source>
        <dbReference type="Proteomes" id="UP000694406"/>
    </source>
</evidence>
<evidence type="ECO:0000256" key="2">
    <source>
        <dbReference type="ARBA" id="ARBA00022559"/>
    </source>
</evidence>
<organism evidence="4 5">
    <name type="scientific">Laticauda laticaudata</name>
    <name type="common">Blue-ringed sea krait</name>
    <name type="synonym">Blue-lipped sea krait</name>
    <dbReference type="NCBI Taxonomy" id="8630"/>
    <lineage>
        <taxon>Eukaryota</taxon>
        <taxon>Metazoa</taxon>
        <taxon>Chordata</taxon>
        <taxon>Craniata</taxon>
        <taxon>Vertebrata</taxon>
        <taxon>Euteleostomi</taxon>
        <taxon>Lepidosauria</taxon>
        <taxon>Squamata</taxon>
        <taxon>Bifurcata</taxon>
        <taxon>Unidentata</taxon>
        <taxon>Episquamata</taxon>
        <taxon>Toxicofera</taxon>
        <taxon>Serpentes</taxon>
        <taxon>Colubroidea</taxon>
        <taxon>Elapidae</taxon>
        <taxon>Laticaudinae</taxon>
        <taxon>Laticauda</taxon>
    </lineage>
</organism>
<reference evidence="4" key="2">
    <citation type="submission" date="2025-09" db="UniProtKB">
        <authorList>
            <consortium name="Ensembl"/>
        </authorList>
    </citation>
    <scope>IDENTIFICATION</scope>
</reference>
<evidence type="ECO:0000256" key="1">
    <source>
        <dbReference type="ARBA" id="ARBA00006926"/>
    </source>
</evidence>
<dbReference type="GO" id="GO:0004601">
    <property type="term" value="F:peroxidase activity"/>
    <property type="evidence" value="ECO:0007669"/>
    <property type="project" value="UniProtKB-KW"/>
</dbReference>
<dbReference type="Gene3D" id="3.40.30.10">
    <property type="entry name" value="Glutaredoxin"/>
    <property type="match status" value="1"/>
</dbReference>